<feature type="domain" description="Inositol 1,4,5-trisphosphate/ryanodine receptor" evidence="1">
    <location>
        <begin position="5"/>
        <end position="125"/>
    </location>
</feature>
<dbReference type="GO" id="GO:0035091">
    <property type="term" value="F:phosphatidylinositol binding"/>
    <property type="evidence" value="ECO:0007669"/>
    <property type="project" value="TreeGrafter"/>
</dbReference>
<dbReference type="GO" id="GO:0005509">
    <property type="term" value="F:calcium ion binding"/>
    <property type="evidence" value="ECO:0007669"/>
    <property type="project" value="TreeGrafter"/>
</dbReference>
<gene>
    <name evidence="2" type="primary">ITPR2</name>
</gene>
<dbReference type="EMBL" id="BT047364">
    <property type="protein sequence ID" value="ACI67165.1"/>
    <property type="molecule type" value="mRNA"/>
</dbReference>
<accession>B5X8J5</accession>
<dbReference type="InterPro" id="IPR014821">
    <property type="entry name" value="Ins145_P3_rcpt"/>
</dbReference>
<dbReference type="GO" id="GO:0005789">
    <property type="term" value="C:endoplasmic reticulum membrane"/>
    <property type="evidence" value="ECO:0007669"/>
    <property type="project" value="TreeGrafter"/>
</dbReference>
<dbReference type="GO" id="GO:0070679">
    <property type="term" value="F:inositol 1,4,5 trisphosphate binding"/>
    <property type="evidence" value="ECO:0007669"/>
    <property type="project" value="TreeGrafter"/>
</dbReference>
<reference evidence="2" key="3">
    <citation type="submission" date="2010-08" db="EMBL/GenBank/DDBJ databases">
        <authorList>
            <consortium name="cGRASP (B.F. Koop &amp; W.S. Davidson)"/>
        </authorList>
    </citation>
    <scope>NUCLEOTIDE SEQUENCE</scope>
    <source>
        <tissue evidence="2">Thyroid</tissue>
    </source>
</reference>
<evidence type="ECO:0000259" key="1">
    <source>
        <dbReference type="Pfam" id="PF08709"/>
    </source>
</evidence>
<dbReference type="GO" id="GO:0051209">
    <property type="term" value="P:release of sequestered calcium ion into cytosol"/>
    <property type="evidence" value="ECO:0007669"/>
    <property type="project" value="TreeGrafter"/>
</dbReference>
<dbReference type="InterPro" id="IPR015925">
    <property type="entry name" value="Ryanodine_IP3_receptor"/>
</dbReference>
<reference evidence="2" key="2">
    <citation type="journal article" date="2010" name="BMC Genomics">
        <title>Salmo salar and Esox lucius full-length cDNA sequences reveal changes in evolutionary pressures on a post-tetraploidization genome.</title>
        <authorList>
            <person name="Leong J.S."/>
            <person name="Jantzen S.G."/>
            <person name="von Schalburg K.R."/>
            <person name="Cooper G.A."/>
            <person name="Messmer A.M."/>
            <person name="Liao N.Y."/>
            <person name="Munro S."/>
            <person name="Moore R."/>
            <person name="Holt R.A."/>
            <person name="Jones S.J."/>
            <person name="Davidson W.S."/>
            <person name="Koop B.F."/>
        </authorList>
    </citation>
    <scope>NUCLEOTIDE SEQUENCE</scope>
    <source>
        <tissue evidence="2">Thyroid</tissue>
    </source>
</reference>
<protein>
    <submittedName>
        <fullName evidence="2">Inositol 1,4,5-trisphosphate receptor type 2</fullName>
    </submittedName>
</protein>
<dbReference type="GO" id="GO:0005886">
    <property type="term" value="C:plasma membrane"/>
    <property type="evidence" value="ECO:0007669"/>
    <property type="project" value="TreeGrafter"/>
</dbReference>
<organism evidence="2">
    <name type="scientific">Salmo salar</name>
    <name type="common">Atlantic salmon</name>
    <dbReference type="NCBI Taxonomy" id="8030"/>
    <lineage>
        <taxon>Eukaryota</taxon>
        <taxon>Metazoa</taxon>
        <taxon>Chordata</taxon>
        <taxon>Craniata</taxon>
        <taxon>Vertebrata</taxon>
        <taxon>Euteleostomi</taxon>
        <taxon>Actinopterygii</taxon>
        <taxon>Neopterygii</taxon>
        <taxon>Teleostei</taxon>
        <taxon>Protacanthopterygii</taxon>
        <taxon>Salmoniformes</taxon>
        <taxon>Salmonidae</taxon>
        <taxon>Salmoninae</taxon>
        <taxon>Salmo</taxon>
    </lineage>
</organism>
<dbReference type="GO" id="GO:0016529">
    <property type="term" value="C:sarcoplasmic reticulum"/>
    <property type="evidence" value="ECO:0007669"/>
    <property type="project" value="TreeGrafter"/>
</dbReference>
<keyword evidence="2" id="KW-0675">Receptor</keyword>
<evidence type="ECO:0000313" key="2">
    <source>
        <dbReference type="EMBL" id="ACI67165.1"/>
    </source>
</evidence>
<reference evidence="2" key="1">
    <citation type="submission" date="2008-10" db="EMBL/GenBank/DDBJ databases">
        <authorList>
            <consortium name="cGRASP (B.F. Koop &amp; W.S. Davidson)"/>
            <person name="Leong J."/>
            <person name="von Schalburg K."/>
            <person name="Cooper G."/>
            <person name="Moore R."/>
            <person name="Holt R."/>
            <person name="Davidson W.S."/>
            <person name="Koop B.F."/>
        </authorList>
    </citation>
    <scope>NUCLEOTIDE SEQUENCE</scope>
    <source>
        <tissue evidence="2">Thyroid</tissue>
    </source>
</reference>
<dbReference type="Pfam" id="PF08709">
    <property type="entry name" value="Ins145_P3_rec"/>
    <property type="match status" value="1"/>
</dbReference>
<dbReference type="GO" id="GO:0030667">
    <property type="term" value="C:secretory granule membrane"/>
    <property type="evidence" value="ECO:0007669"/>
    <property type="project" value="TreeGrafter"/>
</dbReference>
<dbReference type="Gene3D" id="2.80.10.50">
    <property type="match status" value="1"/>
</dbReference>
<dbReference type="PANTHER" id="PTHR13715">
    <property type="entry name" value="RYANODINE RECEPTOR AND IP3 RECEPTOR"/>
    <property type="match status" value="1"/>
</dbReference>
<proteinExistence type="evidence at transcript level"/>
<dbReference type="GO" id="GO:0005220">
    <property type="term" value="F:inositol 1,4,5-trisphosphate-gated calcium channel activity"/>
    <property type="evidence" value="ECO:0007669"/>
    <property type="project" value="TreeGrafter"/>
</dbReference>
<sequence length="177" mass="20012">MSDNRSSFLHIGDIVSLYAEGTVNGFISTLGLVDDRCVVQPDAGDLANPPKKFRDCLFKVCPMNRYSAQKQFWKAKQGKQGNNNTQEDLFKKLQHAAELEQKQNETENKKLLGEVVKYSNVIQVKANYRQLLSEAISLFALCQEPCVCFHLVTKAAFLFVVWPLVPHIAIEAIRQPK</sequence>
<dbReference type="AlphaFoldDB" id="B5X8J5"/>
<dbReference type="PANTHER" id="PTHR13715:SF53">
    <property type="entry name" value="INOSITOL 1,4,5-TRISPHOSPHATE RECEPTOR TYPE 2"/>
    <property type="match status" value="1"/>
</dbReference>
<name>B5X8J5_SALSA</name>